<evidence type="ECO:0000256" key="1">
    <source>
        <dbReference type="ARBA" id="ARBA00023015"/>
    </source>
</evidence>
<evidence type="ECO:0000313" key="5">
    <source>
        <dbReference type="EMBL" id="SKB35436.1"/>
    </source>
</evidence>
<dbReference type="PANTHER" id="PTHR43280:SF34">
    <property type="entry name" value="ARAC-FAMILY TRANSCRIPTIONAL REGULATOR"/>
    <property type="match status" value="1"/>
</dbReference>
<keyword evidence="6" id="KW-1185">Reference proteome</keyword>
<dbReference type="STRING" id="241145.SAMN05660776_0657"/>
<evidence type="ECO:0000259" key="4">
    <source>
        <dbReference type="PROSITE" id="PS01124"/>
    </source>
</evidence>
<dbReference type="GO" id="GO:0003700">
    <property type="term" value="F:DNA-binding transcription factor activity"/>
    <property type="evidence" value="ECO:0007669"/>
    <property type="project" value="InterPro"/>
</dbReference>
<keyword evidence="3" id="KW-0804">Transcription</keyword>
<dbReference type="OrthoDB" id="1189000at2"/>
<dbReference type="Pfam" id="PF12833">
    <property type="entry name" value="HTH_18"/>
    <property type="match status" value="1"/>
</dbReference>
<dbReference type="PROSITE" id="PS01124">
    <property type="entry name" value="HTH_ARAC_FAMILY_2"/>
    <property type="match status" value="1"/>
</dbReference>
<dbReference type="PROSITE" id="PS00041">
    <property type="entry name" value="HTH_ARAC_FAMILY_1"/>
    <property type="match status" value="1"/>
</dbReference>
<dbReference type="AlphaFoldDB" id="A0A1T5AKG6"/>
<name>A0A1T5AKG6_9FLAO</name>
<dbReference type="SMART" id="SM00342">
    <property type="entry name" value="HTH_ARAC"/>
    <property type="match status" value="1"/>
</dbReference>
<dbReference type="PANTHER" id="PTHR43280">
    <property type="entry name" value="ARAC-FAMILY TRANSCRIPTIONAL REGULATOR"/>
    <property type="match status" value="1"/>
</dbReference>
<dbReference type="EMBL" id="FUYY01000001">
    <property type="protein sequence ID" value="SKB35436.1"/>
    <property type="molecule type" value="Genomic_DNA"/>
</dbReference>
<dbReference type="Gene3D" id="1.10.10.60">
    <property type="entry name" value="Homeodomain-like"/>
    <property type="match status" value="2"/>
</dbReference>
<dbReference type="SUPFAM" id="SSF46689">
    <property type="entry name" value="Homeodomain-like"/>
    <property type="match status" value="2"/>
</dbReference>
<feature type="domain" description="HTH araC/xylS-type" evidence="4">
    <location>
        <begin position="146"/>
        <end position="242"/>
    </location>
</feature>
<evidence type="ECO:0000256" key="3">
    <source>
        <dbReference type="ARBA" id="ARBA00023163"/>
    </source>
</evidence>
<dbReference type="InterPro" id="IPR018060">
    <property type="entry name" value="HTH_AraC"/>
</dbReference>
<keyword evidence="2" id="KW-0238">DNA-binding</keyword>
<sequence>MFHFDRNFGLFIGKLPDNNFHKHYAMQISVSGNSNMSLLIKNGTEISGNAFFLNSKVAHRLKSENNQLTILINPLNSTGHQFYLTNQKLDFVKLENSLSKELIAILLKFESSKVTFESLCTVVSNILYNYKCACESERHFKDNRILTALKYMDDNFERVLSLEEVSEKCFLSATRFLHLFKEKTNLSFRRYQLWNKVIKSLPYLMQHSVTETAYTFGFSDSSHYTRTFKETFGETPKFLFPKQ</sequence>
<keyword evidence="1" id="KW-0805">Transcription regulation</keyword>
<protein>
    <submittedName>
        <fullName evidence="5">Helix-turn-helix domain-containing protein</fullName>
    </submittedName>
</protein>
<organism evidence="5 6">
    <name type="scientific">Salegentibacter holothuriorum</name>
    <dbReference type="NCBI Taxonomy" id="241145"/>
    <lineage>
        <taxon>Bacteria</taxon>
        <taxon>Pseudomonadati</taxon>
        <taxon>Bacteroidota</taxon>
        <taxon>Flavobacteriia</taxon>
        <taxon>Flavobacteriales</taxon>
        <taxon>Flavobacteriaceae</taxon>
        <taxon>Salegentibacter</taxon>
    </lineage>
</organism>
<dbReference type="RefSeq" id="WP_079719256.1">
    <property type="nucleotide sequence ID" value="NZ_FUYY01000001.1"/>
</dbReference>
<accession>A0A1T5AKG6</accession>
<gene>
    <name evidence="5" type="ORF">SAMN05660776_0657</name>
</gene>
<proteinExistence type="predicted"/>
<dbReference type="GO" id="GO:0043565">
    <property type="term" value="F:sequence-specific DNA binding"/>
    <property type="evidence" value="ECO:0007669"/>
    <property type="project" value="InterPro"/>
</dbReference>
<evidence type="ECO:0000256" key="2">
    <source>
        <dbReference type="ARBA" id="ARBA00023125"/>
    </source>
</evidence>
<reference evidence="6" key="1">
    <citation type="submission" date="2017-02" db="EMBL/GenBank/DDBJ databases">
        <authorList>
            <person name="Varghese N."/>
            <person name="Submissions S."/>
        </authorList>
    </citation>
    <scope>NUCLEOTIDE SEQUENCE [LARGE SCALE GENOMIC DNA]</scope>
    <source>
        <strain evidence="6">DSM 23405</strain>
    </source>
</reference>
<dbReference type="InterPro" id="IPR009057">
    <property type="entry name" value="Homeodomain-like_sf"/>
</dbReference>
<dbReference type="InterPro" id="IPR018062">
    <property type="entry name" value="HTH_AraC-typ_CS"/>
</dbReference>
<evidence type="ECO:0000313" key="6">
    <source>
        <dbReference type="Proteomes" id="UP000190230"/>
    </source>
</evidence>
<dbReference type="Proteomes" id="UP000190230">
    <property type="component" value="Unassembled WGS sequence"/>
</dbReference>